<proteinExistence type="predicted"/>
<dbReference type="NCBIfam" id="NF047558">
    <property type="entry name" value="TPR_END_plus"/>
    <property type="match status" value="1"/>
</dbReference>
<dbReference type="AlphaFoldDB" id="A0AAD3DFL6"/>
<evidence type="ECO:0000313" key="2">
    <source>
        <dbReference type="Proteomes" id="UP001054857"/>
    </source>
</evidence>
<comment type="caution">
    <text evidence="1">The sequence shown here is derived from an EMBL/GenBank/DDBJ whole genome shotgun (WGS) entry which is preliminary data.</text>
</comment>
<dbReference type="Gene3D" id="1.25.40.10">
    <property type="entry name" value="Tetratricopeptide repeat domain"/>
    <property type="match status" value="1"/>
</dbReference>
<dbReference type="InterPro" id="IPR011990">
    <property type="entry name" value="TPR-like_helical_dom_sf"/>
</dbReference>
<keyword evidence="2" id="KW-1185">Reference proteome</keyword>
<name>A0AAD3DFL6_9CHLO</name>
<protein>
    <recommendedName>
        <fullName evidence="3">PDZ domain-containing protein</fullName>
    </recommendedName>
</protein>
<organism evidence="1 2">
    <name type="scientific">Astrephomene gubernaculifera</name>
    <dbReference type="NCBI Taxonomy" id="47775"/>
    <lineage>
        <taxon>Eukaryota</taxon>
        <taxon>Viridiplantae</taxon>
        <taxon>Chlorophyta</taxon>
        <taxon>core chlorophytes</taxon>
        <taxon>Chlorophyceae</taxon>
        <taxon>CS clade</taxon>
        <taxon>Chlamydomonadales</taxon>
        <taxon>Astrephomenaceae</taxon>
        <taxon>Astrephomene</taxon>
    </lineage>
</organism>
<accession>A0AAD3DFL6</accession>
<evidence type="ECO:0008006" key="3">
    <source>
        <dbReference type="Google" id="ProtNLM"/>
    </source>
</evidence>
<gene>
    <name evidence="1" type="ORF">Agub_g338</name>
</gene>
<reference evidence="1 2" key="1">
    <citation type="journal article" date="2021" name="Sci. Rep.">
        <title>Genome sequencing of the multicellular alga Astrephomene provides insights into convergent evolution of germ-soma differentiation.</title>
        <authorList>
            <person name="Yamashita S."/>
            <person name="Yamamoto K."/>
            <person name="Matsuzaki R."/>
            <person name="Suzuki S."/>
            <person name="Yamaguchi H."/>
            <person name="Hirooka S."/>
            <person name="Minakuchi Y."/>
            <person name="Miyagishima S."/>
            <person name="Kawachi M."/>
            <person name="Toyoda A."/>
            <person name="Nozaki H."/>
        </authorList>
    </citation>
    <scope>NUCLEOTIDE SEQUENCE [LARGE SCALE GENOMIC DNA]</scope>
    <source>
        <strain evidence="1 2">NIES-4017</strain>
    </source>
</reference>
<dbReference type="PANTHER" id="PTHR47661">
    <property type="entry name" value="PHOSPHOGLUCAN PHOSPHATASE LSF1, CHLOROPLASTIC"/>
    <property type="match status" value="1"/>
</dbReference>
<evidence type="ECO:0000313" key="1">
    <source>
        <dbReference type="EMBL" id="GFR39842.1"/>
    </source>
</evidence>
<dbReference type="EMBL" id="BMAR01000001">
    <property type="protein sequence ID" value="GFR39842.1"/>
    <property type="molecule type" value="Genomic_DNA"/>
</dbReference>
<sequence>MLATKPVLRREVVSTASAVPSAVVVRPVSCTRCPSDRSHQSFAVATAVPKAVLAKRQVAVQAQAGTKAGSAVTDAEPSYIEIDLPKPLGFKFARGNDGGAYIVEVNPKLGNVDPRVQPGDKIVLISASFGTEVWKAENYGQIMYAIRTRSGTVYMKLKQNFGDLSALEEDGMDEVEKMWRKERAGGNYGAGTKEIQARNYMQRKEDERKRREMFDDALAKFKENDIQGALIEFENIISLEPKNYVGDNFSRHTPIYKVTQYNIACCYSMLDQVEEALKSLDLAMASGFDNFDQIRRDKNLAKLRASPKFQTLIEKYDEPVVNWGAVKATFGAFGGLFGGKKE</sequence>
<dbReference type="Proteomes" id="UP001054857">
    <property type="component" value="Unassembled WGS sequence"/>
</dbReference>
<dbReference type="PANTHER" id="PTHR47661:SF3">
    <property type="entry name" value="PROTEIN CONTAINING PDZ DOMAIN, A K-BOX DOMAIN, AND A TPR REGION"/>
    <property type="match status" value="1"/>
</dbReference>
<dbReference type="SUPFAM" id="SSF48452">
    <property type="entry name" value="TPR-like"/>
    <property type="match status" value="1"/>
</dbReference>